<dbReference type="GO" id="GO:0006508">
    <property type="term" value="P:proteolysis"/>
    <property type="evidence" value="ECO:0007669"/>
    <property type="project" value="UniProtKB-KW"/>
</dbReference>
<organism evidence="4 5">
    <name type="scientific">Acrasis kona</name>
    <dbReference type="NCBI Taxonomy" id="1008807"/>
    <lineage>
        <taxon>Eukaryota</taxon>
        <taxon>Discoba</taxon>
        <taxon>Heterolobosea</taxon>
        <taxon>Tetramitia</taxon>
        <taxon>Eutetramitia</taxon>
        <taxon>Acrasidae</taxon>
        <taxon>Acrasis</taxon>
    </lineage>
</organism>
<keyword evidence="2" id="KW-0732">Signal</keyword>
<dbReference type="SUPFAM" id="SSF54001">
    <property type="entry name" value="Cysteine proteinases"/>
    <property type="match status" value="1"/>
</dbReference>
<evidence type="ECO:0000259" key="3">
    <source>
        <dbReference type="SMART" id="SM00645"/>
    </source>
</evidence>
<dbReference type="SMART" id="SM00645">
    <property type="entry name" value="Pept_C1"/>
    <property type="match status" value="1"/>
</dbReference>
<name>A0AAW2Z919_9EUKA</name>
<gene>
    <name evidence="4" type="ORF">AKO1_002952</name>
</gene>
<sequence length="304" mass="33958">MWAYTCISLFVMVVVAENKQLIMIDAINSIKSWNASITPYSFLDWGQKLSMLGLIVDETINPPYNENTIVADLPKTFLTTHKWPKCLSSILQQGRCGSCWAFAGISTLQDRLCISTNGNILESLSTLNILSCREDHQELCAGNKISSAFEIAKGGVVQEECSPYITDPEGNIVDSPASCSRQVCSKYKIKRKEYRVGSFNYLNQDHKSVMSEIFVHGPVVASMMVNEDFYHLSHHEEPYHHAQGKFVGWHSVKLFGWGVSPSGVPFYHAANSWGVTWGNGGFFKIKIDEYGLAQSVCGPELLFH</sequence>
<dbReference type="AlphaFoldDB" id="A0AAW2Z919"/>
<reference evidence="4 5" key="1">
    <citation type="submission" date="2024-03" db="EMBL/GenBank/DDBJ databases">
        <title>The Acrasis kona genome and developmental transcriptomes reveal deep origins of eukaryotic multicellular pathways.</title>
        <authorList>
            <person name="Sheikh S."/>
            <person name="Fu C.-J."/>
            <person name="Brown M.W."/>
            <person name="Baldauf S.L."/>
        </authorList>
    </citation>
    <scope>NUCLEOTIDE SEQUENCE [LARGE SCALE GENOMIC DNA]</scope>
    <source>
        <strain evidence="4 5">ATCC MYA-3509</strain>
    </source>
</reference>
<feature type="chain" id="PRO_5043520311" evidence="2">
    <location>
        <begin position="17"/>
        <end position="304"/>
    </location>
</feature>
<keyword evidence="5" id="KW-1185">Reference proteome</keyword>
<feature type="domain" description="Peptidase C1A papain C-terminal" evidence="3">
    <location>
        <begin position="73"/>
        <end position="300"/>
    </location>
</feature>
<proteinExistence type="inferred from homology"/>
<evidence type="ECO:0000313" key="5">
    <source>
        <dbReference type="Proteomes" id="UP001431209"/>
    </source>
</evidence>
<dbReference type="Proteomes" id="UP001431209">
    <property type="component" value="Unassembled WGS sequence"/>
</dbReference>
<dbReference type="InterPro" id="IPR013128">
    <property type="entry name" value="Peptidase_C1A"/>
</dbReference>
<evidence type="ECO:0000313" key="4">
    <source>
        <dbReference type="EMBL" id="KAL0485400.1"/>
    </source>
</evidence>
<comment type="similarity">
    <text evidence="1">Belongs to the peptidase C1 family.</text>
</comment>
<evidence type="ECO:0000256" key="2">
    <source>
        <dbReference type="SAM" id="SignalP"/>
    </source>
</evidence>
<dbReference type="InterPro" id="IPR038765">
    <property type="entry name" value="Papain-like_cys_pep_sf"/>
</dbReference>
<dbReference type="Pfam" id="PF00112">
    <property type="entry name" value="Peptidase_C1"/>
    <property type="match status" value="1"/>
</dbReference>
<keyword evidence="4" id="KW-0378">Hydrolase</keyword>
<dbReference type="GO" id="GO:0008234">
    <property type="term" value="F:cysteine-type peptidase activity"/>
    <property type="evidence" value="ECO:0007669"/>
    <property type="project" value="InterPro"/>
</dbReference>
<dbReference type="PROSITE" id="PS00139">
    <property type="entry name" value="THIOL_PROTEASE_CYS"/>
    <property type="match status" value="1"/>
</dbReference>
<evidence type="ECO:0000256" key="1">
    <source>
        <dbReference type="ARBA" id="ARBA00008455"/>
    </source>
</evidence>
<dbReference type="InterPro" id="IPR000169">
    <property type="entry name" value="Pept_cys_AS"/>
</dbReference>
<keyword evidence="4" id="KW-0645">Protease</keyword>
<dbReference type="Gene3D" id="3.90.70.10">
    <property type="entry name" value="Cysteine proteinases"/>
    <property type="match status" value="1"/>
</dbReference>
<comment type="caution">
    <text evidence="4">The sequence shown here is derived from an EMBL/GenBank/DDBJ whole genome shotgun (WGS) entry which is preliminary data.</text>
</comment>
<dbReference type="EMBL" id="JAOPGA020001135">
    <property type="protein sequence ID" value="KAL0485400.1"/>
    <property type="molecule type" value="Genomic_DNA"/>
</dbReference>
<dbReference type="PRINTS" id="PR00705">
    <property type="entry name" value="PAPAIN"/>
</dbReference>
<protein>
    <submittedName>
        <fullName evidence="4">Cathepsin B-like protease</fullName>
    </submittedName>
</protein>
<feature type="signal peptide" evidence="2">
    <location>
        <begin position="1"/>
        <end position="16"/>
    </location>
</feature>
<dbReference type="PANTHER" id="PTHR12411">
    <property type="entry name" value="CYSTEINE PROTEASE FAMILY C1-RELATED"/>
    <property type="match status" value="1"/>
</dbReference>
<dbReference type="InterPro" id="IPR000668">
    <property type="entry name" value="Peptidase_C1A_C"/>
</dbReference>
<accession>A0AAW2Z919</accession>